<name>K0I8Z7_NITGG</name>
<protein>
    <submittedName>
        <fullName evidence="1">Uncharacterized protein</fullName>
    </submittedName>
</protein>
<dbReference type="Proteomes" id="UP000008037">
    <property type="component" value="Chromosome"/>
</dbReference>
<dbReference type="HOGENOM" id="CLU_3227951_0_0_2"/>
<proteinExistence type="predicted"/>
<sequence>MLQSGGYSRLDDSTRGLMESRFGCDFGSVRIYAEMLQLGQPDQ</sequence>
<organism evidence="1 2">
    <name type="scientific">Nitrososphaera gargensis (strain Ga9.2)</name>
    <dbReference type="NCBI Taxonomy" id="1237085"/>
    <lineage>
        <taxon>Archaea</taxon>
        <taxon>Nitrososphaerota</taxon>
        <taxon>Nitrososphaeria</taxon>
        <taxon>Nitrososphaerales</taxon>
        <taxon>Nitrososphaeraceae</taxon>
        <taxon>Nitrososphaera</taxon>
    </lineage>
</organism>
<dbReference type="KEGG" id="nga:Ngar_c07990"/>
<dbReference type="AlphaFoldDB" id="K0I8Z7"/>
<accession>K0I8Z7</accession>
<gene>
    <name evidence="1" type="ordered locus">Ngar_c07990</name>
</gene>
<dbReference type="BioCyc" id="CNIT1237085:G1324-797-MONOMER"/>
<evidence type="ECO:0000313" key="2">
    <source>
        <dbReference type="Proteomes" id="UP000008037"/>
    </source>
</evidence>
<evidence type="ECO:0000313" key="1">
    <source>
        <dbReference type="EMBL" id="AFU57741.1"/>
    </source>
</evidence>
<dbReference type="InParanoid" id="K0I8Z7"/>
<reference evidence="1 2" key="1">
    <citation type="journal article" date="2012" name="Environ. Microbiol.">
        <title>The genome of the ammonia-oxidizing Candidatus Nitrososphaera gargensis: insights into metabolic versatility and environmental adaptations.</title>
        <authorList>
            <person name="Spang A."/>
            <person name="Poehlein A."/>
            <person name="Offre P."/>
            <person name="Zumbragel S."/>
            <person name="Haider S."/>
            <person name="Rychlik N."/>
            <person name="Nowka B."/>
            <person name="Schmeisser C."/>
            <person name="Lebedeva E.V."/>
            <person name="Rattei T."/>
            <person name="Bohm C."/>
            <person name="Schmid M."/>
            <person name="Galushko A."/>
            <person name="Hatzenpichler R."/>
            <person name="Weinmaier T."/>
            <person name="Daniel R."/>
            <person name="Schleper C."/>
            <person name="Spieck E."/>
            <person name="Streit W."/>
            <person name="Wagner M."/>
        </authorList>
    </citation>
    <scope>NUCLEOTIDE SEQUENCE [LARGE SCALE GENOMIC DNA]</scope>
    <source>
        <strain evidence="2">Ga9.2</strain>
    </source>
</reference>
<dbReference type="EMBL" id="CP002408">
    <property type="protein sequence ID" value="AFU57741.1"/>
    <property type="molecule type" value="Genomic_DNA"/>
</dbReference>
<keyword evidence="2" id="KW-1185">Reference proteome</keyword>